<feature type="region of interest" description="Disordered" evidence="1">
    <location>
        <begin position="1"/>
        <end position="25"/>
    </location>
</feature>
<dbReference type="EnsemblMetazoa" id="ACOM034400-RA">
    <property type="protein sequence ID" value="ACOM034400-PA.1"/>
    <property type="gene ID" value="ACOM034400"/>
</dbReference>
<accession>A0A8W7PNA2</accession>
<reference evidence="2" key="1">
    <citation type="submission" date="2022-08" db="UniProtKB">
        <authorList>
            <consortium name="EnsemblMetazoa"/>
        </authorList>
    </citation>
    <scope>IDENTIFICATION</scope>
</reference>
<evidence type="ECO:0000313" key="2">
    <source>
        <dbReference type="EnsemblMetazoa" id="ACOM034400-PA.1"/>
    </source>
</evidence>
<feature type="compositionally biased region" description="Low complexity" evidence="1">
    <location>
        <begin position="1"/>
        <end position="11"/>
    </location>
</feature>
<sequence>MLLNSCSSSSLKRYRSRSRPRVGGGGPSLCGVPTVTLETVDNFRRFWAFAFIMFWGVMVWSERRSVSISSKLDERWLLFLPRPNRAGLDRTWGRALVNPAVSAEALVGLLRTPCPPCGPPLTTATGWPVGDEFTSLCMFPF</sequence>
<evidence type="ECO:0000256" key="1">
    <source>
        <dbReference type="SAM" id="MobiDB-lite"/>
    </source>
</evidence>
<dbReference type="Proteomes" id="UP000075882">
    <property type="component" value="Unassembled WGS sequence"/>
</dbReference>
<name>A0A8W7PNA2_ANOCL</name>
<proteinExistence type="predicted"/>
<protein>
    <submittedName>
        <fullName evidence="2">Uncharacterized protein</fullName>
    </submittedName>
</protein>
<organism evidence="2">
    <name type="scientific">Anopheles coluzzii</name>
    <name type="common">African malaria mosquito</name>
    <dbReference type="NCBI Taxonomy" id="1518534"/>
    <lineage>
        <taxon>Eukaryota</taxon>
        <taxon>Metazoa</taxon>
        <taxon>Ecdysozoa</taxon>
        <taxon>Arthropoda</taxon>
        <taxon>Hexapoda</taxon>
        <taxon>Insecta</taxon>
        <taxon>Pterygota</taxon>
        <taxon>Neoptera</taxon>
        <taxon>Endopterygota</taxon>
        <taxon>Diptera</taxon>
        <taxon>Nematocera</taxon>
        <taxon>Culicoidea</taxon>
        <taxon>Culicidae</taxon>
        <taxon>Anophelinae</taxon>
        <taxon>Anopheles</taxon>
    </lineage>
</organism>
<dbReference type="AlphaFoldDB" id="A0A8W7PNA2"/>